<organism evidence="21">
    <name type="scientific">Perinereis aibuhitensis picorna-like virus 3</name>
    <dbReference type="NCBI Taxonomy" id="3237980"/>
    <lineage>
        <taxon>Viruses</taxon>
        <taxon>Riboviria</taxon>
        <taxon>Orthornavirae</taxon>
        <taxon>Pisuviricota</taxon>
        <taxon>Pisoniviricetes</taxon>
        <taxon>Picornavirales</taxon>
        <taxon>Picornaviridae</taxon>
    </lineage>
</organism>
<feature type="transmembrane region" description="Helical" evidence="18">
    <location>
        <begin position="296"/>
        <end position="317"/>
    </location>
</feature>
<feature type="region of interest" description="Disordered" evidence="17">
    <location>
        <begin position="209"/>
        <end position="234"/>
    </location>
</feature>
<evidence type="ECO:0000259" key="20">
    <source>
        <dbReference type="PROSITE" id="PS51218"/>
    </source>
</evidence>
<evidence type="ECO:0000256" key="17">
    <source>
        <dbReference type="SAM" id="MobiDB-lite"/>
    </source>
</evidence>
<keyword evidence="16" id="KW-1160">Virus entry into host cell</keyword>
<dbReference type="InterPro" id="IPR043128">
    <property type="entry name" value="Rev_trsase/Diguanyl_cyclase"/>
</dbReference>
<dbReference type="GO" id="GO:0005524">
    <property type="term" value="F:ATP binding"/>
    <property type="evidence" value="ECO:0007669"/>
    <property type="project" value="UniProtKB-KW"/>
</dbReference>
<reference evidence="21" key="1">
    <citation type="journal article" date="2024" name="Vet Sci">
        <title>Meta-Transcriptomic Analysis Reveals Novel RNA Viruses in Polychaetes Perinereis.</title>
        <authorList>
            <person name="Luo J."/>
            <person name="Zhang F."/>
            <person name="Zhou C."/>
            <person name="Meng F."/>
            <person name="Wang G."/>
            <person name="Qiu L."/>
            <person name="Shi W."/>
            <person name="Huang J."/>
            <person name="Dong X."/>
        </authorList>
    </citation>
    <scope>NUCLEOTIDE SEQUENCE</scope>
    <source>
        <strain evidence="21">G3</strain>
    </source>
</reference>
<keyword evidence="4 21" id="KW-0696">RNA-directed RNA polymerase</keyword>
<evidence type="ECO:0000256" key="2">
    <source>
        <dbReference type="ARBA" id="ARBA00004340"/>
    </source>
</evidence>
<proteinExistence type="predicted"/>
<dbReference type="PROSITE" id="PS50507">
    <property type="entry name" value="RDRP_SSRNA_POS"/>
    <property type="match status" value="1"/>
</dbReference>
<dbReference type="CDD" id="cd23169">
    <property type="entry name" value="ps-ssRNAv-Picornavirales"/>
    <property type="match status" value="1"/>
</dbReference>
<dbReference type="InterPro" id="IPR014759">
    <property type="entry name" value="Helicase_SF3_ssRNA_vir"/>
</dbReference>
<keyword evidence="18" id="KW-0812">Transmembrane</keyword>
<dbReference type="InterPro" id="IPR000605">
    <property type="entry name" value="Helicase_SF3_ssDNA/RNA_vir"/>
</dbReference>
<dbReference type="GO" id="GO:0043657">
    <property type="term" value="C:host cell"/>
    <property type="evidence" value="ECO:0007669"/>
    <property type="project" value="UniProtKB-SubCell"/>
</dbReference>
<keyword evidence="12" id="KW-0788">Thiol protease</keyword>
<dbReference type="GO" id="GO:0008234">
    <property type="term" value="F:cysteine-type peptidase activity"/>
    <property type="evidence" value="ECO:0007669"/>
    <property type="project" value="UniProtKB-KW"/>
</dbReference>
<dbReference type="PROSITE" id="PS51218">
    <property type="entry name" value="SF3_HELICASE_2"/>
    <property type="match status" value="1"/>
</dbReference>
<dbReference type="GO" id="GO:0003724">
    <property type="term" value="F:RNA helicase activity"/>
    <property type="evidence" value="ECO:0007669"/>
    <property type="project" value="InterPro"/>
</dbReference>
<feature type="compositionally biased region" description="Acidic residues" evidence="17">
    <location>
        <begin position="897"/>
        <end position="908"/>
    </location>
</feature>
<feature type="compositionally biased region" description="Basic residues" evidence="17">
    <location>
        <begin position="1228"/>
        <end position="1237"/>
    </location>
</feature>
<name>A0AB39A386_9PICO</name>
<dbReference type="InterPro" id="IPR001205">
    <property type="entry name" value="RNA-dir_pol_C"/>
</dbReference>
<dbReference type="EMBL" id="PP479896">
    <property type="protein sequence ID" value="XDE70238.1"/>
    <property type="molecule type" value="Genomic_RNA"/>
</dbReference>
<evidence type="ECO:0000256" key="7">
    <source>
        <dbReference type="ARBA" id="ARBA00022679"/>
    </source>
</evidence>
<dbReference type="GO" id="GO:0003723">
    <property type="term" value="F:RNA binding"/>
    <property type="evidence" value="ECO:0007669"/>
    <property type="project" value="InterPro"/>
</dbReference>
<evidence type="ECO:0000256" key="6">
    <source>
        <dbReference type="ARBA" id="ARBA00022670"/>
    </source>
</evidence>
<keyword evidence="14" id="KW-0946">Virion</keyword>
<evidence type="ECO:0000256" key="10">
    <source>
        <dbReference type="ARBA" id="ARBA00022801"/>
    </source>
</evidence>
<keyword evidence="13" id="KW-0067">ATP-binding</keyword>
<evidence type="ECO:0000256" key="12">
    <source>
        <dbReference type="ARBA" id="ARBA00022807"/>
    </source>
</evidence>
<keyword evidence="7" id="KW-0808">Transferase</keyword>
<feature type="compositionally biased region" description="Basic residues" evidence="17">
    <location>
        <begin position="878"/>
        <end position="887"/>
    </location>
</feature>
<feature type="region of interest" description="Disordered" evidence="17">
    <location>
        <begin position="862"/>
        <end position="976"/>
    </location>
</feature>
<evidence type="ECO:0000256" key="5">
    <source>
        <dbReference type="ARBA" id="ARBA00022581"/>
    </source>
</evidence>
<keyword evidence="8" id="KW-0548">Nucleotidyltransferase</keyword>
<dbReference type="GO" id="GO:0039694">
    <property type="term" value="P:viral RNA genome replication"/>
    <property type="evidence" value="ECO:0007669"/>
    <property type="project" value="InterPro"/>
</dbReference>
<dbReference type="Gene3D" id="2.60.120.20">
    <property type="match status" value="2"/>
</dbReference>
<evidence type="ECO:0000256" key="16">
    <source>
        <dbReference type="ARBA" id="ARBA00023296"/>
    </source>
</evidence>
<dbReference type="InterPro" id="IPR007094">
    <property type="entry name" value="RNA-dir_pol_PSvirus"/>
</dbReference>
<dbReference type="GO" id="GO:0003968">
    <property type="term" value="F:RNA-directed RNA polymerase activity"/>
    <property type="evidence" value="ECO:0007669"/>
    <property type="project" value="UniProtKB-KW"/>
</dbReference>
<protein>
    <recommendedName>
        <fullName evidence="3">Genome polyprotein</fullName>
    </recommendedName>
</protein>
<reference evidence="21" key="2">
    <citation type="submission" date="2024-03" db="EMBL/GenBank/DDBJ databases">
        <authorList>
            <person name="Luo J."/>
            <person name="Dong X."/>
            <person name="Zhang F."/>
            <person name="Zhou C."/>
            <person name="Meng F."/>
            <person name="Wang G."/>
            <person name="Qiu L."/>
            <person name="Shi W."/>
        </authorList>
    </citation>
    <scope>NUCLEOTIDE SEQUENCE</scope>
    <source>
        <strain evidence="21">G3</strain>
    </source>
</reference>
<feature type="compositionally biased region" description="Low complexity" evidence="17">
    <location>
        <begin position="1131"/>
        <end position="1141"/>
    </location>
</feature>
<evidence type="ECO:0000256" key="9">
    <source>
        <dbReference type="ARBA" id="ARBA00022741"/>
    </source>
</evidence>
<dbReference type="GO" id="GO:0006351">
    <property type="term" value="P:DNA-templated transcription"/>
    <property type="evidence" value="ECO:0007669"/>
    <property type="project" value="InterPro"/>
</dbReference>
<evidence type="ECO:0000256" key="3">
    <source>
        <dbReference type="ARBA" id="ARBA00020107"/>
    </source>
</evidence>
<evidence type="ECO:0000256" key="8">
    <source>
        <dbReference type="ARBA" id="ARBA00022695"/>
    </source>
</evidence>
<feature type="compositionally biased region" description="Acidic residues" evidence="17">
    <location>
        <begin position="942"/>
        <end position="955"/>
    </location>
</feature>
<feature type="compositionally biased region" description="Basic and acidic residues" evidence="17">
    <location>
        <begin position="209"/>
        <end position="218"/>
    </location>
</feature>
<accession>A0AB39A386</accession>
<keyword evidence="15" id="KW-0693">Viral RNA replication</keyword>
<feature type="domain" description="RdRp catalytic" evidence="19">
    <location>
        <begin position="1747"/>
        <end position="1871"/>
    </location>
</feature>
<evidence type="ECO:0000256" key="15">
    <source>
        <dbReference type="ARBA" id="ARBA00022953"/>
    </source>
</evidence>
<dbReference type="GO" id="GO:0006508">
    <property type="term" value="P:proteolysis"/>
    <property type="evidence" value="ECO:0007669"/>
    <property type="project" value="UniProtKB-KW"/>
</dbReference>
<dbReference type="SUPFAM" id="SSF56672">
    <property type="entry name" value="DNA/RNA polymerases"/>
    <property type="match status" value="1"/>
</dbReference>
<dbReference type="InterPro" id="IPR009003">
    <property type="entry name" value="Peptidase_S1_PA"/>
</dbReference>
<dbReference type="SUPFAM" id="SSF88633">
    <property type="entry name" value="Positive stranded ssRNA viruses"/>
    <property type="match status" value="2"/>
</dbReference>
<keyword evidence="5" id="KW-0945">Host-virus interaction</keyword>
<evidence type="ECO:0000256" key="14">
    <source>
        <dbReference type="ARBA" id="ARBA00022844"/>
    </source>
</evidence>
<dbReference type="GO" id="GO:0019062">
    <property type="term" value="P:virion attachment to host cell"/>
    <property type="evidence" value="ECO:0007669"/>
    <property type="project" value="UniProtKB-KW"/>
</dbReference>
<dbReference type="Pfam" id="PF00910">
    <property type="entry name" value="RNA_helicase"/>
    <property type="match status" value="1"/>
</dbReference>
<feature type="region of interest" description="Disordered" evidence="17">
    <location>
        <begin position="1118"/>
        <end position="1162"/>
    </location>
</feature>
<keyword evidence="10" id="KW-0378">Hydrolase</keyword>
<evidence type="ECO:0000256" key="1">
    <source>
        <dbReference type="ARBA" id="ARBA00004328"/>
    </source>
</evidence>
<evidence type="ECO:0000259" key="19">
    <source>
        <dbReference type="PROSITE" id="PS50507"/>
    </source>
</evidence>
<sequence>MESTAEAAKKAANAAIEDRRPTIFPFGGENNTIWTTIVSHFGLRIDENSWHDGPSNAATWFHQVNLNIKGKTKIFVSEGLPQKAPAVVDARVKCMNYMLLKQPTLVTIPDWFGYLDQLVRGNGLKITHAISGSNRDFSGSLEIWTDYWRLKASGRGSTKSALENELAFQIASKMSELDMIPLDLPSLAGGEFSEQGLFGGFMSKLFGEEKEPEKKEEQPSTSQEAEDAKTESLKEEVEKPRGFFKKIFSSVRENLCSLLGVDRFNTIIGAVEGILSKVSDAFEYVTEGLRKIRTSVLLGLAALASIFVVWMLGLIPFKGFLNYIDMAFKSVGFEVPEEFRFWVENTTPSVFLKFNKMSWERARSTTLLWAEDPKNVGHELVVVNLTKALETAEDLPLIDYLATMITNSYPDKAKCFSRILRTVVGSCPELDAGIRDQLFIDLMTSYNEWLTAARAATNNNFMEIPRWQAFDTHGVIVPGVDAYKTPAGQEQACNPVPFIVGLVGTYMMGGWPSDTREVVKSVTSVTALTTFVANSKSVVEWFIAFLPASIRAWFDHMYIQESDNQNLTAWLRKCTTIRKYTKCQTIVETDSYIEKVNSALAEGTEYLINTKDSTMRHAIVTNYMALSGIASKAVQFKSTNLVRRPPFVVWLYGKSSMGKTELAPRWLKDIFNIEQAKTGVVSGATKHWDGYNFSARAIIMNEALMSQDPEGSTITAWLELCSSAKFSPPMAQVDSKGNSIEPEVVIATSNYGYPKVSADADKTAVYRRRNLVIEMGLVEGTPMKNRLPDFTRMDAKTKEEYRYAKFRFHSPTDEGIGHVVSEWMTHQEVVKKIRQHHKAYVKDWEAMRMCKEKKPQEEFESEFLRAIAPPKGKEQGKPKKKKNKHVIKAGQLQLVDPDLELSISEDDASAPTGNRKVRPAQQAAPSPPHPPPQATGTPDQSDHEEDGDTTPEDWDGLGKVFTAPPNDVNGPSISDISDDDEGVTAECVKCNVKYTITDERHVCRCYCGAEVDIGYTKCKSCKCVFRGCDQPRKLNSICCIKHVDKVCTARNCDDYRYKDGYCQRHYDILNPPKQTTAQNYSRAVDLENTVTRLVEQNAAMMEQMNLLTKKLLESEKRQTYARATKRRGRRSSASSYASAKESASESDEEKEPEEEKHKEPEIVIDWIAEQSATNLFMSALGIVAIIAAYRALKGVLSMIFGTTRADEFDFTLVGEEQSSANRLDGSRRKNNRSRSVRRPGFGQAPVGVENKNHKLPEYYGVARFSDKQEWPVLLHKTGFVCDAHLFMTNKITDNGVSWVEKEKEVQLTYQYLGKDVTVDINIEGRVTSIDNSDIAYVDLTTEPRYRFDYDLAKKLISMGELRRITRSSFFARFEERSGMITDITCTVGVYTVKYSNGKKVTLNDVIRYKTIRAQPGACGSLVVATLAPHEGKILGLHSYGGLQHDGNTIGGACMMSREEFLEMSKPPVGTFETIDIDPEGECQGLADTSIYGKFKTGEILCEDNILAVEFRPREEVNIPSKTAYVKSDFPEIMGPLDMKPAAMTCEEVESGEDPGMIMLQKFASVKRQDPPDPKLLTRIKDELINELQDTMSFKTKRTLKPVEVVNGLKYLSSMDMSTNPGWPYNFEHLTKADLVNPTGSIHKRLWCLIQRMKAQAEYDGIIDIEKSELKWTMYLKDELRTTEKAKTGQTRCIFAGPLHLWWVMREMTGGFSEAFLLSWPDLESAVGSNPNSLDMTTIMAPIQNCGQPIWDGDFAGWDYKMPREIIKVAYEIVGAMCKRNVAGFDERLYNCVVDAILRMPIKYKHFDVYLNDGQRSGAPVTTSINCLCNSIIFRLAFYTTNKERYFTEHVALRNYGDDNIWSCDPEIFNPMDMAKYCKSIGLDYTTADKEPYRNAEPSKNPQFLSRELADYSVDCIVGSPMIKTMQKLLYWKRKDVPLSEYIDVSLQFASLRDVEFFYKIKDAWKSLGYESQVYKKHYNYIRKKSAIETTARVMKPFEKAPVGMEQGLPKKDITPHSKKMMSVDGAAGLSQGLVGFKETQPPIIVKDPIRKMVSIEAEIADLGGKLDTGLRSSIYRKSATWSSGDNVGKEIMNFQVPIELIKDRAKCYNALQNMPFEHYLYNRVETDVEFVTTGTGFQTGFMILYNSPVTGHKSPSGWETSYQHSFIDPGIPARTVLAVPYTWDKIFTSMHEAQGSREENYSRVRLQVGGRLNTGDIEVAVFSRFDKPQFLGVPRPPWDGPPEAPTGVEQGLLDYIPEGVEQGNSSSTKIENHYELKNSVIGELQPNFELDTDATQTISPEVSTSVEPPMMDKKRLAGGSVPVYVQYPGMSKSSGVDPTIVMGLNQAANRKTKPRTYGTTADELNVTSLTIRPTLLKTWDWTAASERRFVHMLLSPMMQSSNPELGLLFTLCEYICRNFTQWKGNFTLHLRIPSNSQCTGKIQTTMLYGTNSAPDDVRCLAEQFMEIVDISGGKQVHTIEIPFFAATEWLKVRRNGRDTVFSEDYIMGSLIFDILQKFASTNDKIGGTEISLWFSADLRLATPSPIAQYGGDTTVFYDGPAPEGEEQGLTDDLINKAKEGATNYIADKTKELLKPTPGEAHTAVEPPDDDTPPAENAEEAADRLEQGDGPVNEHGDVSNVTTQSGIVRYPAKKMVQMDFGALFEYPASSLLDIARRAKRLPSRMVQYTDVQVTKVGRTTTFKGKVLAIDVKPTSESANLMTGWKGDICFFIKANMRGFTLVYHCAEYSDEETLNGHPTDVILAATYLYPHSQPGPDVYKVKAHNDVFDVKYDDPPQWAVEEALEDYIKVTIPFENHREFLKVTERVGKLMIVGREGQEFWIYNHAGDDFQPGIYGPHNNIKDTADMRGVTANACGFNNYIPGRRLNKPKNK</sequence>
<keyword evidence="18" id="KW-0472">Membrane</keyword>
<dbReference type="SUPFAM" id="SSF50494">
    <property type="entry name" value="Trypsin-like serine proteases"/>
    <property type="match status" value="1"/>
</dbReference>
<feature type="region of interest" description="Disordered" evidence="17">
    <location>
        <begin position="2593"/>
        <end position="2639"/>
    </location>
</feature>
<dbReference type="Gene3D" id="3.30.70.270">
    <property type="match status" value="1"/>
</dbReference>
<keyword evidence="11" id="KW-1161">Viral attachment to host cell</keyword>
<dbReference type="GO" id="GO:0046718">
    <property type="term" value="P:symbiont entry into host cell"/>
    <property type="evidence" value="ECO:0007669"/>
    <property type="project" value="UniProtKB-KW"/>
</dbReference>
<feature type="compositionally biased region" description="Basic and acidic residues" evidence="17">
    <location>
        <begin position="2620"/>
        <end position="2636"/>
    </location>
</feature>
<evidence type="ECO:0000256" key="11">
    <source>
        <dbReference type="ARBA" id="ARBA00022804"/>
    </source>
</evidence>
<dbReference type="Pfam" id="PF00680">
    <property type="entry name" value="RdRP_1"/>
    <property type="match status" value="1"/>
</dbReference>
<evidence type="ECO:0000256" key="4">
    <source>
        <dbReference type="ARBA" id="ARBA00022484"/>
    </source>
</evidence>
<keyword evidence="9" id="KW-0547">Nucleotide-binding</keyword>
<comment type="subcellular location">
    <subcellularLocation>
        <location evidence="2">Host cell</location>
    </subcellularLocation>
    <subcellularLocation>
        <location evidence="1">Virion</location>
    </subcellularLocation>
</comment>
<dbReference type="InterPro" id="IPR029053">
    <property type="entry name" value="Viral_coat"/>
</dbReference>
<dbReference type="GO" id="GO:0044423">
    <property type="term" value="C:virion component"/>
    <property type="evidence" value="ECO:0007669"/>
    <property type="project" value="UniProtKB-KW"/>
</dbReference>
<feature type="domain" description="SF3 helicase" evidence="20">
    <location>
        <begin position="627"/>
        <end position="788"/>
    </location>
</feature>
<feature type="region of interest" description="Disordered" evidence="17">
    <location>
        <begin position="1219"/>
        <end position="1248"/>
    </location>
</feature>
<dbReference type="InterPro" id="IPR043502">
    <property type="entry name" value="DNA/RNA_pol_sf"/>
</dbReference>
<keyword evidence="18" id="KW-1133">Transmembrane helix</keyword>
<keyword evidence="6" id="KW-0645">Protease</keyword>
<evidence type="ECO:0000313" key="21">
    <source>
        <dbReference type="EMBL" id="XDE70238.1"/>
    </source>
</evidence>
<evidence type="ECO:0000256" key="18">
    <source>
        <dbReference type="SAM" id="Phobius"/>
    </source>
</evidence>
<evidence type="ECO:0000256" key="13">
    <source>
        <dbReference type="ARBA" id="ARBA00022840"/>
    </source>
</evidence>
<feature type="compositionally biased region" description="Acidic residues" evidence="17">
    <location>
        <begin position="2606"/>
        <end position="2619"/>
    </location>
</feature>